<protein>
    <recommendedName>
        <fullName evidence="1">PTS EIIA type-2 domain-containing protein</fullName>
    </recommendedName>
</protein>
<keyword evidence="3" id="KW-1185">Reference proteome</keyword>
<evidence type="ECO:0000313" key="2">
    <source>
        <dbReference type="EMBL" id="KRN93505.1"/>
    </source>
</evidence>
<comment type="caution">
    <text evidence="2">The sequence shown here is derived from an EMBL/GenBank/DDBJ whole genome shotgun (WGS) entry which is preliminary data.</text>
</comment>
<accession>A0A0R2KVG1</accession>
<organism evidence="2 3">
    <name type="scientific">Pediococcus stilesii</name>
    <dbReference type="NCBI Taxonomy" id="331679"/>
    <lineage>
        <taxon>Bacteria</taxon>
        <taxon>Bacillati</taxon>
        <taxon>Bacillota</taxon>
        <taxon>Bacilli</taxon>
        <taxon>Lactobacillales</taxon>
        <taxon>Lactobacillaceae</taxon>
        <taxon>Pediococcus</taxon>
    </lineage>
</organism>
<dbReference type="EMBL" id="JQBX01000014">
    <property type="protein sequence ID" value="KRN93505.1"/>
    <property type="molecule type" value="Genomic_DNA"/>
</dbReference>
<dbReference type="AlphaFoldDB" id="A0A0R2KVG1"/>
<dbReference type="RefSeq" id="WP_057803679.1">
    <property type="nucleotide sequence ID" value="NZ_JQBX01000014.1"/>
</dbReference>
<dbReference type="PATRIC" id="fig|331679.3.peg.513"/>
<feature type="domain" description="PTS EIIA type-2" evidence="1">
    <location>
        <begin position="2"/>
        <end position="130"/>
    </location>
</feature>
<dbReference type="Proteomes" id="UP000051859">
    <property type="component" value="Unassembled WGS sequence"/>
</dbReference>
<dbReference type="Pfam" id="PF00359">
    <property type="entry name" value="PTS_EIIA_2"/>
    <property type="match status" value="1"/>
</dbReference>
<evidence type="ECO:0000259" key="1">
    <source>
        <dbReference type="Pfam" id="PF00359"/>
    </source>
</evidence>
<dbReference type="Gene3D" id="3.40.930.10">
    <property type="entry name" value="Mannitol-specific EII, Chain A"/>
    <property type="match status" value="1"/>
</dbReference>
<name>A0A0R2KVG1_9LACO</name>
<dbReference type="InterPro" id="IPR016152">
    <property type="entry name" value="PTrfase/Anion_transptr"/>
</dbReference>
<reference evidence="2 3" key="1">
    <citation type="journal article" date="2015" name="Genome Announc.">
        <title>Expanding the biotechnology potential of lactobacilli through comparative genomics of 213 strains and associated genera.</title>
        <authorList>
            <person name="Sun Z."/>
            <person name="Harris H.M."/>
            <person name="McCann A."/>
            <person name="Guo C."/>
            <person name="Argimon S."/>
            <person name="Zhang W."/>
            <person name="Yang X."/>
            <person name="Jeffery I.B."/>
            <person name="Cooney J.C."/>
            <person name="Kagawa T.F."/>
            <person name="Liu W."/>
            <person name="Song Y."/>
            <person name="Salvetti E."/>
            <person name="Wrobel A."/>
            <person name="Rasinkangas P."/>
            <person name="Parkhill J."/>
            <person name="Rea M.C."/>
            <person name="O'Sullivan O."/>
            <person name="Ritari J."/>
            <person name="Douillard F.P."/>
            <person name="Paul Ross R."/>
            <person name="Yang R."/>
            <person name="Briner A.E."/>
            <person name="Felis G.E."/>
            <person name="de Vos W.M."/>
            <person name="Barrangou R."/>
            <person name="Klaenhammer T.R."/>
            <person name="Caufield P.W."/>
            <person name="Cui Y."/>
            <person name="Zhang H."/>
            <person name="O'Toole P.W."/>
        </authorList>
    </citation>
    <scope>NUCLEOTIDE SEQUENCE [LARGE SCALE GENOMIC DNA]</scope>
    <source>
        <strain evidence="2 3">DSM 18001</strain>
    </source>
</reference>
<evidence type="ECO:0000313" key="3">
    <source>
        <dbReference type="Proteomes" id="UP000051859"/>
    </source>
</evidence>
<dbReference type="InterPro" id="IPR002178">
    <property type="entry name" value="PTS_EIIA_type-2_dom"/>
</dbReference>
<proteinExistence type="predicted"/>
<gene>
    <name evidence="2" type="ORF">IV81_GL000506</name>
</gene>
<sequence>MIKVEYVELKQQIKSDVVNEEISRQVEIFFGINAKEALASIEKRNLSGTTKIEKDFYLPHVETNAQEQGILLIHYYDLNNTKQTALVMVVNSRNPDKKLEEIMGILLNSKNINKMKHCNSNEEFRRLIQEGD</sequence>
<dbReference type="SUPFAM" id="SSF55804">
    <property type="entry name" value="Phoshotransferase/anion transport protein"/>
    <property type="match status" value="1"/>
</dbReference>
<dbReference type="STRING" id="331679.IV81_GL000506"/>